<sequence length="354" mass="40628">MVVACPSDNTEAIDQEKFWNGEWDAHKIGWIVSGAAAAVTCLISAFTIYGHLLHYNKPLEQRQIVRILLFAPVFAVVSFFSYRFFRVYTYYELAEVVWEAVAIAAFLMLLLQYIGESVVAQVQVFAKKDKKKLPMPLCCLRYRPSKAYFLFFLKWSVVQYVIIRPVLSITGIVLEYYHLLCNSSLSPMYGHVYLLAIDFVSISIALYALIVLYGLVNQELRGRKPLAKFATLKVAVFFTFYQSFVFSLLEDHGVIKATEYWTATNVASGLNALCTSLEMVIVAGLQVWAFPWTEYRVKNITDGSGRKLHKKGRTNAFKSLLHALNFSDFIIELWHSLRFVFDRMRGKEYTRQDA</sequence>
<keyword evidence="4 5" id="KW-0472">Membrane</keyword>
<name>A0A066W779_TILAU</name>
<feature type="transmembrane region" description="Helical" evidence="5">
    <location>
        <begin position="64"/>
        <end position="85"/>
    </location>
</feature>
<dbReference type="RefSeq" id="XP_013244392.1">
    <property type="nucleotide sequence ID" value="XM_013388938.1"/>
</dbReference>
<keyword evidence="2 5" id="KW-0812">Transmembrane</keyword>
<feature type="transmembrane region" description="Helical" evidence="5">
    <location>
        <begin position="193"/>
        <end position="216"/>
    </location>
</feature>
<evidence type="ECO:0000313" key="6">
    <source>
        <dbReference type="EMBL" id="KDN49606.1"/>
    </source>
</evidence>
<dbReference type="GO" id="GO:0016020">
    <property type="term" value="C:membrane"/>
    <property type="evidence" value="ECO:0007669"/>
    <property type="project" value="UniProtKB-SubCell"/>
</dbReference>
<comment type="caution">
    <text evidence="6">The sequence shown here is derived from an EMBL/GenBank/DDBJ whole genome shotgun (WGS) entry which is preliminary data.</text>
</comment>
<dbReference type="AlphaFoldDB" id="A0A066W779"/>
<feature type="transmembrane region" description="Helical" evidence="5">
    <location>
        <begin position="228"/>
        <end position="249"/>
    </location>
</feature>
<organism evidence="6 7">
    <name type="scientific">Tilletiaria anomala (strain ATCC 24038 / CBS 436.72 / UBC 951)</name>
    <dbReference type="NCBI Taxonomy" id="1037660"/>
    <lineage>
        <taxon>Eukaryota</taxon>
        <taxon>Fungi</taxon>
        <taxon>Dikarya</taxon>
        <taxon>Basidiomycota</taxon>
        <taxon>Ustilaginomycotina</taxon>
        <taxon>Exobasidiomycetes</taxon>
        <taxon>Georgefischeriales</taxon>
        <taxon>Tilletiariaceae</taxon>
        <taxon>Tilletiaria</taxon>
    </lineage>
</organism>
<dbReference type="EMBL" id="JMSN01000021">
    <property type="protein sequence ID" value="KDN49606.1"/>
    <property type="molecule type" value="Genomic_DNA"/>
</dbReference>
<feature type="transmembrane region" description="Helical" evidence="5">
    <location>
        <begin position="28"/>
        <end position="52"/>
    </location>
</feature>
<dbReference type="PANTHER" id="PTHR23423">
    <property type="entry name" value="ORGANIC SOLUTE TRANSPORTER-RELATED"/>
    <property type="match status" value="1"/>
</dbReference>
<evidence type="ECO:0000256" key="4">
    <source>
        <dbReference type="ARBA" id="ARBA00023136"/>
    </source>
</evidence>
<dbReference type="SMART" id="SM01417">
    <property type="entry name" value="Solute_trans_a"/>
    <property type="match status" value="1"/>
</dbReference>
<dbReference type="OrthoDB" id="5348404at2759"/>
<reference evidence="6 7" key="1">
    <citation type="submission" date="2014-05" db="EMBL/GenBank/DDBJ databases">
        <title>Draft genome sequence of a rare smut relative, Tilletiaria anomala UBC 951.</title>
        <authorList>
            <consortium name="DOE Joint Genome Institute"/>
            <person name="Toome M."/>
            <person name="Kuo A."/>
            <person name="Henrissat B."/>
            <person name="Lipzen A."/>
            <person name="Tritt A."/>
            <person name="Yoshinaga Y."/>
            <person name="Zane M."/>
            <person name="Barry K."/>
            <person name="Grigoriev I.V."/>
            <person name="Spatafora J.W."/>
            <person name="Aimea M.C."/>
        </authorList>
    </citation>
    <scope>NUCLEOTIDE SEQUENCE [LARGE SCALE GENOMIC DNA]</scope>
    <source>
        <strain evidence="6 7">UBC 951</strain>
    </source>
</reference>
<dbReference type="Proteomes" id="UP000027361">
    <property type="component" value="Unassembled WGS sequence"/>
</dbReference>
<keyword evidence="7" id="KW-1185">Reference proteome</keyword>
<comment type="subcellular location">
    <subcellularLocation>
        <location evidence="1">Membrane</location>
        <topology evidence="1">Multi-pass membrane protein</topology>
    </subcellularLocation>
</comment>
<dbReference type="GeneID" id="25262371"/>
<dbReference type="OMA" id="CIKLIVM"/>
<dbReference type="FunCoup" id="A0A066W779">
    <property type="interactions" value="139"/>
</dbReference>
<dbReference type="Pfam" id="PF03619">
    <property type="entry name" value="Solute_trans_a"/>
    <property type="match status" value="1"/>
</dbReference>
<evidence type="ECO:0000256" key="3">
    <source>
        <dbReference type="ARBA" id="ARBA00022989"/>
    </source>
</evidence>
<evidence type="ECO:0000313" key="7">
    <source>
        <dbReference type="Proteomes" id="UP000027361"/>
    </source>
</evidence>
<dbReference type="STRING" id="1037660.A0A066W779"/>
<evidence type="ECO:0000256" key="2">
    <source>
        <dbReference type="ARBA" id="ARBA00022692"/>
    </source>
</evidence>
<proteinExistence type="predicted"/>
<dbReference type="HOGENOM" id="CLU_012923_7_1_1"/>
<evidence type="ECO:0000256" key="5">
    <source>
        <dbReference type="SAM" id="Phobius"/>
    </source>
</evidence>
<feature type="transmembrane region" description="Helical" evidence="5">
    <location>
        <begin position="147"/>
        <end position="173"/>
    </location>
</feature>
<dbReference type="InParanoid" id="A0A066W779"/>
<accession>A0A066W779</accession>
<gene>
    <name evidence="6" type="ORF">K437DRAFT_222275</name>
</gene>
<protein>
    <submittedName>
        <fullName evidence="6">DUF300-domain-containing protein</fullName>
    </submittedName>
</protein>
<dbReference type="InterPro" id="IPR005178">
    <property type="entry name" value="Ostalpha/TMEM184C"/>
</dbReference>
<keyword evidence="3 5" id="KW-1133">Transmembrane helix</keyword>
<feature type="transmembrane region" description="Helical" evidence="5">
    <location>
        <begin position="97"/>
        <end position="126"/>
    </location>
</feature>
<feature type="transmembrane region" description="Helical" evidence="5">
    <location>
        <begin position="269"/>
        <end position="290"/>
    </location>
</feature>
<evidence type="ECO:0000256" key="1">
    <source>
        <dbReference type="ARBA" id="ARBA00004141"/>
    </source>
</evidence>
<feature type="non-terminal residue" evidence="6">
    <location>
        <position position="354"/>
    </location>
</feature>